<keyword evidence="2" id="KW-1185">Reference proteome</keyword>
<evidence type="ECO:0000313" key="2">
    <source>
        <dbReference type="Proteomes" id="UP000027135"/>
    </source>
</evidence>
<reference evidence="1 2" key="1">
    <citation type="journal article" date="2014" name="Nat. Commun.">
        <title>Molecular traces of alternative social organization in a termite genome.</title>
        <authorList>
            <person name="Terrapon N."/>
            <person name="Li C."/>
            <person name="Robertson H.M."/>
            <person name="Ji L."/>
            <person name="Meng X."/>
            <person name="Booth W."/>
            <person name="Chen Z."/>
            <person name="Childers C.P."/>
            <person name="Glastad K.M."/>
            <person name="Gokhale K."/>
            <person name="Gowin J."/>
            <person name="Gronenberg W."/>
            <person name="Hermansen R.A."/>
            <person name="Hu H."/>
            <person name="Hunt B.G."/>
            <person name="Huylmans A.K."/>
            <person name="Khalil S.M."/>
            <person name="Mitchell R.D."/>
            <person name="Munoz-Torres M.C."/>
            <person name="Mustard J.A."/>
            <person name="Pan H."/>
            <person name="Reese J.T."/>
            <person name="Scharf M.E."/>
            <person name="Sun F."/>
            <person name="Vogel H."/>
            <person name="Xiao J."/>
            <person name="Yang W."/>
            <person name="Yang Z."/>
            <person name="Yang Z."/>
            <person name="Zhou J."/>
            <person name="Zhu J."/>
            <person name="Brent C.S."/>
            <person name="Elsik C.G."/>
            <person name="Goodisman M.A."/>
            <person name="Liberles D.A."/>
            <person name="Roe R.M."/>
            <person name="Vargo E.L."/>
            <person name="Vilcinskas A."/>
            <person name="Wang J."/>
            <person name="Bornberg-Bauer E."/>
            <person name="Korb J."/>
            <person name="Zhang G."/>
            <person name="Liebig J."/>
        </authorList>
    </citation>
    <scope>NUCLEOTIDE SEQUENCE [LARGE SCALE GENOMIC DNA]</scope>
    <source>
        <tissue evidence="1">Whole organism</tissue>
    </source>
</reference>
<dbReference type="EMBL" id="KK852415">
    <property type="protein sequence ID" value="KDR24390.1"/>
    <property type="molecule type" value="Genomic_DNA"/>
</dbReference>
<evidence type="ECO:0000313" key="1">
    <source>
        <dbReference type="EMBL" id="KDR24390.1"/>
    </source>
</evidence>
<dbReference type="Proteomes" id="UP000027135">
    <property type="component" value="Unassembled WGS sequence"/>
</dbReference>
<dbReference type="AlphaFoldDB" id="A0A067RUA1"/>
<gene>
    <name evidence="1" type="ORF">L798_04343</name>
</gene>
<name>A0A067RUA1_ZOONE</name>
<proteinExistence type="predicted"/>
<protein>
    <submittedName>
        <fullName evidence="1">Uncharacterized protein</fullName>
    </submittedName>
</protein>
<accession>A0A067RUA1</accession>
<organism evidence="1 2">
    <name type="scientific">Zootermopsis nevadensis</name>
    <name type="common">Dampwood termite</name>
    <dbReference type="NCBI Taxonomy" id="136037"/>
    <lineage>
        <taxon>Eukaryota</taxon>
        <taxon>Metazoa</taxon>
        <taxon>Ecdysozoa</taxon>
        <taxon>Arthropoda</taxon>
        <taxon>Hexapoda</taxon>
        <taxon>Insecta</taxon>
        <taxon>Pterygota</taxon>
        <taxon>Neoptera</taxon>
        <taxon>Polyneoptera</taxon>
        <taxon>Dictyoptera</taxon>
        <taxon>Blattodea</taxon>
        <taxon>Blattoidea</taxon>
        <taxon>Termitoidae</taxon>
        <taxon>Termopsidae</taxon>
        <taxon>Zootermopsis</taxon>
    </lineage>
</organism>
<dbReference type="InParanoid" id="A0A067RUA1"/>
<sequence length="40" mass="4537">MTEQLPWTSTREFKLLSSVCRIIPPSAVIGLKMINNIHPD</sequence>